<dbReference type="OrthoDB" id="9804366at2"/>
<proteinExistence type="predicted"/>
<organism evidence="3 4">
    <name type="scientific">Nitratireductor basaltis</name>
    <dbReference type="NCBI Taxonomy" id="472175"/>
    <lineage>
        <taxon>Bacteria</taxon>
        <taxon>Pseudomonadati</taxon>
        <taxon>Pseudomonadota</taxon>
        <taxon>Alphaproteobacteria</taxon>
        <taxon>Hyphomicrobiales</taxon>
        <taxon>Phyllobacteriaceae</taxon>
        <taxon>Nitratireductor</taxon>
    </lineage>
</organism>
<dbReference type="Pfam" id="PF00266">
    <property type="entry name" value="Aminotran_5"/>
    <property type="match status" value="1"/>
</dbReference>
<gene>
    <name evidence="3" type="ORF">EL18_02209</name>
</gene>
<evidence type="ECO:0000313" key="4">
    <source>
        <dbReference type="Proteomes" id="UP000053675"/>
    </source>
</evidence>
<dbReference type="InterPro" id="IPR015421">
    <property type="entry name" value="PyrdxlP-dep_Trfase_major"/>
</dbReference>
<evidence type="ECO:0000256" key="1">
    <source>
        <dbReference type="ARBA" id="ARBA00022898"/>
    </source>
</evidence>
<dbReference type="SUPFAM" id="SSF53383">
    <property type="entry name" value="PLP-dependent transferases"/>
    <property type="match status" value="1"/>
</dbReference>
<dbReference type="RefSeq" id="WP_036482784.1">
    <property type="nucleotide sequence ID" value="NZ_JMQM01000001.1"/>
</dbReference>
<dbReference type="STRING" id="472175.EL18_02209"/>
<dbReference type="PANTHER" id="PTHR43686:SF1">
    <property type="entry name" value="AMINOTRAN_5 DOMAIN-CONTAINING PROTEIN"/>
    <property type="match status" value="1"/>
</dbReference>
<comment type="caution">
    <text evidence="3">The sequence shown here is derived from an EMBL/GenBank/DDBJ whole genome shotgun (WGS) entry which is preliminary data.</text>
</comment>
<feature type="domain" description="Aminotransferase class V" evidence="2">
    <location>
        <begin position="43"/>
        <end position="404"/>
    </location>
</feature>
<dbReference type="PATRIC" id="fig|472175.3.peg.2198"/>
<dbReference type="GO" id="GO:0008483">
    <property type="term" value="F:transaminase activity"/>
    <property type="evidence" value="ECO:0007669"/>
    <property type="project" value="UniProtKB-KW"/>
</dbReference>
<sequence>MQHGALKRFAQSLEGGDLPARLAAGLIGEGILIDGPVGPRPLIYADFVASGRALSQVEDFVRAEVLPFYANSHTEASWCGQYSTRLREEARQVVRDSVNACDSSSVIFCGSGATTGVNKLVKLLQVEERLRAGQKVVIFTGPYEHHSNILPWRETGAEIICIGEASTGGPDMNALARALSSHSDADLKVGAFSAASNVTGIIVDTDAVTRLLKSHGACAVWDYAGGAPYLPMDMKPGTDHAKDAIVFSPHKFPGGPGATGVLVLRDAIAQTDKPTAPGGGSVTFVSPWDHDYAACLATREEAGTPNVIGDVRAAMSLIVKQALGQDYIDQRDAELRARALAAFRKNPMIELLGNLDAPALPIFSFRVRSKDGSFVHHQLFTRMLSDYYGIQVRGGCACAGPYAHQLLNIDEQQSRQLHADIRAGREMEKPGWVRLNFSYLLSDARADEIIEAVNELSLEAERFARFYDFDPLTARFTHKARPERLAG</sequence>
<accession>A0A084UDX8</accession>
<dbReference type="InterPro" id="IPR015422">
    <property type="entry name" value="PyrdxlP-dep_Trfase_small"/>
</dbReference>
<dbReference type="eggNOG" id="COG0520">
    <property type="taxonomic scope" value="Bacteria"/>
</dbReference>
<dbReference type="EMBL" id="JMQM01000001">
    <property type="protein sequence ID" value="KFB11164.1"/>
    <property type="molecule type" value="Genomic_DNA"/>
</dbReference>
<name>A0A084UDX8_9HYPH</name>
<evidence type="ECO:0000313" key="3">
    <source>
        <dbReference type="EMBL" id="KFB11164.1"/>
    </source>
</evidence>
<protein>
    <submittedName>
        <fullName evidence="3">Aminotransferase class V</fullName>
    </submittedName>
</protein>
<keyword evidence="3" id="KW-0808">Transferase</keyword>
<dbReference type="InterPro" id="IPR000192">
    <property type="entry name" value="Aminotrans_V_dom"/>
</dbReference>
<evidence type="ECO:0000259" key="2">
    <source>
        <dbReference type="Pfam" id="PF00266"/>
    </source>
</evidence>
<reference evidence="3 4" key="1">
    <citation type="submission" date="2014-05" db="EMBL/GenBank/DDBJ databases">
        <title>Draft Genome Sequence of Nitratireductor basaltis Strain UMTGB225, A Marine Bacterium Isolated from Green Barrel Tunicate.</title>
        <authorList>
            <person name="Gan H.Y."/>
        </authorList>
    </citation>
    <scope>NUCLEOTIDE SEQUENCE [LARGE SCALE GENOMIC DNA]</scope>
    <source>
        <strain evidence="3 4">UMTGB225</strain>
    </source>
</reference>
<dbReference type="Gene3D" id="3.90.1150.10">
    <property type="entry name" value="Aspartate Aminotransferase, domain 1"/>
    <property type="match status" value="1"/>
</dbReference>
<dbReference type="InterPro" id="IPR015424">
    <property type="entry name" value="PyrdxlP-dep_Trfase"/>
</dbReference>
<keyword evidence="3" id="KW-0032">Aminotransferase</keyword>
<dbReference type="Gene3D" id="3.40.640.10">
    <property type="entry name" value="Type I PLP-dependent aspartate aminotransferase-like (Major domain)"/>
    <property type="match status" value="1"/>
</dbReference>
<keyword evidence="4" id="KW-1185">Reference proteome</keyword>
<dbReference type="PANTHER" id="PTHR43686">
    <property type="entry name" value="SULFURTRANSFERASE-RELATED"/>
    <property type="match status" value="1"/>
</dbReference>
<dbReference type="Proteomes" id="UP000053675">
    <property type="component" value="Unassembled WGS sequence"/>
</dbReference>
<keyword evidence="1" id="KW-0663">Pyridoxal phosphate</keyword>
<dbReference type="AlphaFoldDB" id="A0A084UDX8"/>